<dbReference type="InParanoid" id="A0A084QXF0"/>
<dbReference type="InterPro" id="IPR036047">
    <property type="entry name" value="F-box-like_dom_sf"/>
</dbReference>
<evidence type="ECO:0000313" key="3">
    <source>
        <dbReference type="EMBL" id="KFA68635.1"/>
    </source>
</evidence>
<protein>
    <recommendedName>
        <fullName evidence="2">F-box domain-containing protein</fullName>
    </recommendedName>
</protein>
<reference evidence="3 4" key="1">
    <citation type="journal article" date="2014" name="BMC Genomics">
        <title>Comparative genome sequencing reveals chemotype-specific gene clusters in the toxigenic black mold Stachybotrys.</title>
        <authorList>
            <person name="Semeiks J."/>
            <person name="Borek D."/>
            <person name="Otwinowski Z."/>
            <person name="Grishin N.V."/>
        </authorList>
    </citation>
    <scope>NUCLEOTIDE SEQUENCE [LARGE SCALE GENOMIC DNA]</scope>
    <source>
        <strain evidence="3 4">IBT 40285</strain>
    </source>
</reference>
<dbReference type="EMBL" id="KL659781">
    <property type="protein sequence ID" value="KFA68635.1"/>
    <property type="molecule type" value="Genomic_DNA"/>
</dbReference>
<gene>
    <name evidence="3" type="ORF">S40285_09403</name>
</gene>
<keyword evidence="4" id="KW-1185">Reference proteome</keyword>
<dbReference type="SUPFAM" id="SSF81383">
    <property type="entry name" value="F-box domain"/>
    <property type="match status" value="1"/>
</dbReference>
<evidence type="ECO:0000256" key="1">
    <source>
        <dbReference type="SAM" id="MobiDB-lite"/>
    </source>
</evidence>
<dbReference type="OMA" id="GGSHEEW"/>
<feature type="domain" description="F-box" evidence="2">
    <location>
        <begin position="1"/>
        <end position="50"/>
    </location>
</feature>
<name>A0A084QXF0_STAC4</name>
<dbReference type="PROSITE" id="PS50181">
    <property type="entry name" value="FBOX"/>
    <property type="match status" value="1"/>
</dbReference>
<dbReference type="Proteomes" id="UP000028524">
    <property type="component" value="Unassembled WGS sequence"/>
</dbReference>
<evidence type="ECO:0000259" key="2">
    <source>
        <dbReference type="PROSITE" id="PS50181"/>
    </source>
</evidence>
<accession>A0A084QXF0</accession>
<dbReference type="Pfam" id="PF00646">
    <property type="entry name" value="F-box"/>
    <property type="match status" value="1"/>
</dbReference>
<dbReference type="AlphaFoldDB" id="A0A084QXF0"/>
<proteinExistence type="predicted"/>
<feature type="region of interest" description="Disordered" evidence="1">
    <location>
        <begin position="116"/>
        <end position="152"/>
    </location>
</feature>
<feature type="compositionally biased region" description="Basic and acidic residues" evidence="1">
    <location>
        <begin position="118"/>
        <end position="127"/>
    </location>
</feature>
<dbReference type="STRING" id="1283841.A0A084QXF0"/>
<evidence type="ECO:0000313" key="4">
    <source>
        <dbReference type="Proteomes" id="UP000028524"/>
    </source>
</evidence>
<dbReference type="InterPro" id="IPR001810">
    <property type="entry name" value="F-box_dom"/>
</dbReference>
<dbReference type="CDD" id="cd09917">
    <property type="entry name" value="F-box_SF"/>
    <property type="match status" value="1"/>
</dbReference>
<organism evidence="3 4">
    <name type="scientific">Stachybotrys chlorohalonatus (strain IBT 40285)</name>
    <dbReference type="NCBI Taxonomy" id="1283841"/>
    <lineage>
        <taxon>Eukaryota</taxon>
        <taxon>Fungi</taxon>
        <taxon>Dikarya</taxon>
        <taxon>Ascomycota</taxon>
        <taxon>Pezizomycotina</taxon>
        <taxon>Sordariomycetes</taxon>
        <taxon>Hypocreomycetidae</taxon>
        <taxon>Hypocreales</taxon>
        <taxon>Stachybotryaceae</taxon>
        <taxon>Stachybotrys</taxon>
    </lineage>
</organism>
<dbReference type="OrthoDB" id="5279008at2759"/>
<dbReference type="HOGENOM" id="CLU_051367_1_0_1"/>
<sequence>MLQLLQLPNEVLAIIFAGLDAKAFSALRLTCKHARSATLLAFTNRYFKTRYMMLSRLSLENLVKIGRHPTFGPAVTRVEVCMDHFVSFPDIGFNFARHEGDMLLAMQEGRGPPLIRVDSIEDGHSSDAEGGQSTGEEGLGTDQDIVSSQTSQETTVDKAAYKLLWEEQEHLITSGLVQAYLTKGLMTLPNIEAVAISNRHRPWGALVHERQIGLPPTNLLDDFEDIPFVSQVLRITLTAIATSGAALSSFALMAGFPREAITPDIIRPSEAYIQYYGNISTSLKELTLNISPMAKSGAEDRWTDDLLAFIHMFSQLTHLDLIIGPTEFGPRDLGFFIMRRKATLQGLHLFRIAVSGGVDHWKSLFALIRAHHPSFELYINVCTIGGLTLYFRAEEEGKERFEDDFQVGGSHEEWTRAIEAIVAR</sequence>